<comment type="subunit">
    <text evidence="1">Homodimer. Interacts with LigD.</text>
</comment>
<dbReference type="InterPro" id="IPR016194">
    <property type="entry name" value="SPOC-like_C_dom_sf"/>
</dbReference>
<dbReference type="Gene3D" id="2.40.290.10">
    <property type="match status" value="1"/>
</dbReference>
<keyword evidence="1" id="KW-0227">DNA damage</keyword>
<keyword evidence="4" id="KW-1185">Reference proteome</keyword>
<comment type="similarity">
    <text evidence="1">Belongs to the prokaryotic Ku family.</text>
</comment>
<keyword evidence="3" id="KW-0378">Hydrolase</keyword>
<dbReference type="GO" id="GO:0006303">
    <property type="term" value="P:double-strand break repair via nonhomologous end joining"/>
    <property type="evidence" value="ECO:0007669"/>
    <property type="project" value="UniProtKB-UniRule"/>
</dbReference>
<accession>A0A086Y087</accession>
<keyword evidence="3" id="KW-0347">Helicase</keyword>
<evidence type="ECO:0000256" key="2">
    <source>
        <dbReference type="SAM" id="MobiDB-lite"/>
    </source>
</evidence>
<reference evidence="3 4" key="1">
    <citation type="submission" date="2014-03" db="EMBL/GenBank/DDBJ databases">
        <title>Genome of Haematobacter massiliensis CCUG 47968.</title>
        <authorList>
            <person name="Wang D."/>
            <person name="Wang G."/>
        </authorList>
    </citation>
    <scope>NUCLEOTIDE SEQUENCE [LARGE SCALE GENOMIC DNA]</scope>
    <source>
        <strain evidence="3 4">CCUG 47968</strain>
    </source>
</reference>
<comment type="function">
    <text evidence="1">With LigD forms a non-homologous end joining (NHEJ) DNA repair enzyme, which repairs dsDNA breaks with reduced fidelity. Binds linear dsDNA with 5'- and 3'- overhangs but not closed circular dsDNA nor ssDNA. Recruits and stimulates the ligase activity of LigD.</text>
</comment>
<evidence type="ECO:0000313" key="3">
    <source>
        <dbReference type="EMBL" id="KFI27687.1"/>
    </source>
</evidence>
<dbReference type="PANTHER" id="PTHR41251">
    <property type="entry name" value="NON-HOMOLOGOUS END JOINING PROTEIN KU"/>
    <property type="match status" value="1"/>
</dbReference>
<keyword evidence="1" id="KW-0234">DNA repair</keyword>
<protein>
    <recommendedName>
        <fullName evidence="1">Non-homologous end joining protein Ku</fullName>
    </recommendedName>
</protein>
<sequence length="278" mass="30597">MAPRALWKGFLKIDELVCPVALHAAASTAERMSFHIINRKTGDRVRREMVDEETGKPVPREDQVKGYRTEENRYILLDPEEVASAVPKSDKTLDVSGFLACDAIETEYFDKPYYLTPADSGARAAYGLIHAGLVRESAAAIADAVLFRKERALLIRPHDGGLVAHTLKFDYEVRSAADAFDTIGDYDIGGEMLDLAKHIIETKRGAFDPEKFEDHYDAALAALVQAKIAGRALPKPKPRKEEKVVSLMEALRLSAGGKPKPKAAPRKSSKKPAQKKSA</sequence>
<dbReference type="PANTHER" id="PTHR41251:SF1">
    <property type="entry name" value="NON-HOMOLOGOUS END JOINING PROTEIN KU"/>
    <property type="match status" value="1"/>
</dbReference>
<dbReference type="OrthoDB" id="9780854at2"/>
<dbReference type="GO" id="GO:0004386">
    <property type="term" value="F:helicase activity"/>
    <property type="evidence" value="ECO:0007669"/>
    <property type="project" value="UniProtKB-KW"/>
</dbReference>
<dbReference type="SUPFAM" id="SSF100939">
    <property type="entry name" value="SPOC domain-like"/>
    <property type="match status" value="1"/>
</dbReference>
<name>A0A086Y087_9RHOB</name>
<dbReference type="SMART" id="SM00559">
    <property type="entry name" value="Ku78"/>
    <property type="match status" value="1"/>
</dbReference>
<dbReference type="AlphaFoldDB" id="A0A086Y087"/>
<keyword evidence="1" id="KW-0233">DNA recombination</keyword>
<dbReference type="eggNOG" id="COG1273">
    <property type="taxonomic scope" value="Bacteria"/>
</dbReference>
<keyword evidence="3" id="KW-0547">Nucleotide-binding</keyword>
<comment type="caution">
    <text evidence="3">The sequence shown here is derived from an EMBL/GenBank/DDBJ whole genome shotgun (WGS) entry which is preliminary data.</text>
</comment>
<dbReference type="HAMAP" id="MF_01875">
    <property type="entry name" value="Prokaryotic_Ku"/>
    <property type="match status" value="1"/>
</dbReference>
<proteinExistence type="inferred from homology"/>
<dbReference type="Pfam" id="PF02735">
    <property type="entry name" value="Ku"/>
    <property type="match status" value="1"/>
</dbReference>
<feature type="region of interest" description="Disordered" evidence="2">
    <location>
        <begin position="252"/>
        <end position="278"/>
    </location>
</feature>
<dbReference type="STRING" id="195105.CN97_00395"/>
<dbReference type="GO" id="GO:0003690">
    <property type="term" value="F:double-stranded DNA binding"/>
    <property type="evidence" value="ECO:0007669"/>
    <property type="project" value="UniProtKB-UniRule"/>
</dbReference>
<dbReference type="NCBIfam" id="TIGR02772">
    <property type="entry name" value="Ku_bact"/>
    <property type="match status" value="1"/>
</dbReference>
<evidence type="ECO:0000256" key="1">
    <source>
        <dbReference type="HAMAP-Rule" id="MF_01875"/>
    </source>
</evidence>
<keyword evidence="1" id="KW-0238">DNA-binding</keyword>
<feature type="compositionally biased region" description="Basic residues" evidence="2">
    <location>
        <begin position="259"/>
        <end position="278"/>
    </location>
</feature>
<dbReference type="Proteomes" id="UP000028826">
    <property type="component" value="Unassembled WGS sequence"/>
</dbReference>
<organism evidence="3 4">
    <name type="scientific">Haematobacter massiliensis</name>
    <dbReference type="NCBI Taxonomy" id="195105"/>
    <lineage>
        <taxon>Bacteria</taxon>
        <taxon>Pseudomonadati</taxon>
        <taxon>Pseudomonadota</taxon>
        <taxon>Alphaproteobacteria</taxon>
        <taxon>Rhodobacterales</taxon>
        <taxon>Paracoccaceae</taxon>
        <taxon>Haematobacter</taxon>
    </lineage>
</organism>
<dbReference type="RefSeq" id="WP_035712827.1">
    <property type="nucleotide sequence ID" value="NZ_CAMIFG010000098.1"/>
</dbReference>
<dbReference type="EMBL" id="JGYG01000010">
    <property type="protein sequence ID" value="KFI27687.1"/>
    <property type="molecule type" value="Genomic_DNA"/>
</dbReference>
<keyword evidence="3" id="KW-0067">ATP-binding</keyword>
<gene>
    <name evidence="1" type="primary">ku</name>
    <name evidence="3" type="ORF">CN97_00395</name>
</gene>
<dbReference type="PIRSF" id="PIRSF006493">
    <property type="entry name" value="Prok_Ku"/>
    <property type="match status" value="1"/>
</dbReference>
<dbReference type="InterPro" id="IPR009187">
    <property type="entry name" value="Prok_Ku"/>
</dbReference>
<evidence type="ECO:0000313" key="4">
    <source>
        <dbReference type="Proteomes" id="UP000028826"/>
    </source>
</evidence>
<dbReference type="InterPro" id="IPR006164">
    <property type="entry name" value="DNA_bd_Ku70/Ku80"/>
</dbReference>
<dbReference type="GO" id="GO:0006310">
    <property type="term" value="P:DNA recombination"/>
    <property type="evidence" value="ECO:0007669"/>
    <property type="project" value="UniProtKB-KW"/>
</dbReference>